<feature type="region of interest" description="Disordered" evidence="6">
    <location>
        <begin position="1"/>
        <end position="24"/>
    </location>
</feature>
<dbReference type="InterPro" id="IPR044810">
    <property type="entry name" value="WRKY_plant"/>
</dbReference>
<keyword evidence="9" id="KW-1185">Reference proteome</keyword>
<accession>A0ABC8Z5K3</accession>
<keyword evidence="2" id="KW-0805">Transcription regulation</keyword>
<dbReference type="GO" id="GO:0003677">
    <property type="term" value="F:DNA binding"/>
    <property type="evidence" value="ECO:0007669"/>
    <property type="project" value="UniProtKB-KW"/>
</dbReference>
<keyword evidence="5" id="KW-0539">Nucleus</keyword>
<organism evidence="8 9">
    <name type="scientific">Urochloa decumbens</name>
    <dbReference type="NCBI Taxonomy" id="240449"/>
    <lineage>
        <taxon>Eukaryota</taxon>
        <taxon>Viridiplantae</taxon>
        <taxon>Streptophyta</taxon>
        <taxon>Embryophyta</taxon>
        <taxon>Tracheophyta</taxon>
        <taxon>Spermatophyta</taxon>
        <taxon>Magnoliopsida</taxon>
        <taxon>Liliopsida</taxon>
        <taxon>Poales</taxon>
        <taxon>Poaceae</taxon>
        <taxon>PACMAD clade</taxon>
        <taxon>Panicoideae</taxon>
        <taxon>Panicodae</taxon>
        <taxon>Paniceae</taxon>
        <taxon>Melinidinae</taxon>
        <taxon>Urochloa</taxon>
    </lineage>
</organism>
<gene>
    <name evidence="8" type="ORF">URODEC1_LOCUS41712</name>
</gene>
<sequence>MSSGGGGGGGGGDHHDHGVYHQHGHVHHGGEYVFNNNDMMESFFFNQPAASGVVGGGSRTGGADELMPPYTSITDYLQGFLDPSGLARHLDAPEDAPVKHELSLDVMSHDSQGTSGGAAAGEAAALLTPNSSVSLSSSDREGEGQPRRCKKKAEDEVAAEGDEKDHEDGENSTKANKAKKKAEKRQRQPRVAFLTKSEVDHLEDGYRWRKYGQKAVKNSPYPRSYYRCTTPKCGVKKRVERSYQDPSTVITTYEGQHTHHSPASLRAGGHLFMPGAHALSPHLMPPSGFRSDLMGSMMHHSIHTGTNPSMFLPSMPPPQMPSPSPPPPPLQQHHFSDYALLQDLFPSTMPNNP</sequence>
<feature type="region of interest" description="Disordered" evidence="6">
    <location>
        <begin position="299"/>
        <end position="334"/>
    </location>
</feature>
<dbReference type="Pfam" id="PF03106">
    <property type="entry name" value="WRKY"/>
    <property type="match status" value="1"/>
</dbReference>
<dbReference type="PANTHER" id="PTHR31221:SF358">
    <property type="entry name" value="WRKY TRANSCRIPTION FACTOR 71"/>
    <property type="match status" value="1"/>
</dbReference>
<evidence type="ECO:0000313" key="8">
    <source>
        <dbReference type="EMBL" id="CAL4955898.1"/>
    </source>
</evidence>
<keyword evidence="3" id="KW-0238">DNA-binding</keyword>
<protein>
    <recommendedName>
        <fullName evidence="7">WRKY domain-containing protein</fullName>
    </recommendedName>
</protein>
<dbReference type="Gene3D" id="2.20.25.80">
    <property type="entry name" value="WRKY domain"/>
    <property type="match status" value="1"/>
</dbReference>
<dbReference type="FunFam" id="2.20.25.80:FF:000003">
    <property type="entry name" value="WRKY transcription factor 57"/>
    <property type="match status" value="1"/>
</dbReference>
<dbReference type="PANTHER" id="PTHR31221">
    <property type="entry name" value="WRKY TRANSCRIPTION FACTOR PROTEIN 1-RELATED"/>
    <property type="match status" value="1"/>
</dbReference>
<feature type="compositionally biased region" description="Basic and acidic residues" evidence="6">
    <location>
        <begin position="161"/>
        <end position="171"/>
    </location>
</feature>
<evidence type="ECO:0000313" key="9">
    <source>
        <dbReference type="Proteomes" id="UP001497457"/>
    </source>
</evidence>
<evidence type="ECO:0000259" key="7">
    <source>
        <dbReference type="PROSITE" id="PS50811"/>
    </source>
</evidence>
<dbReference type="InterPro" id="IPR003657">
    <property type="entry name" value="WRKY_dom"/>
</dbReference>
<evidence type="ECO:0000256" key="6">
    <source>
        <dbReference type="SAM" id="MobiDB-lite"/>
    </source>
</evidence>
<evidence type="ECO:0000256" key="3">
    <source>
        <dbReference type="ARBA" id="ARBA00023125"/>
    </source>
</evidence>
<reference evidence="9" key="1">
    <citation type="submission" date="2024-06" db="EMBL/GenBank/DDBJ databases">
        <authorList>
            <person name="Ryan C."/>
        </authorList>
    </citation>
    <scope>NUCLEOTIDE SEQUENCE [LARGE SCALE GENOMIC DNA]</scope>
</reference>
<dbReference type="PROSITE" id="PS50811">
    <property type="entry name" value="WRKY"/>
    <property type="match status" value="1"/>
</dbReference>
<dbReference type="SMART" id="SM00774">
    <property type="entry name" value="WRKY"/>
    <property type="match status" value="1"/>
</dbReference>
<feature type="domain" description="WRKY" evidence="7">
    <location>
        <begin position="197"/>
        <end position="262"/>
    </location>
</feature>
<dbReference type="Proteomes" id="UP001497457">
    <property type="component" value="Chromosome 18b"/>
</dbReference>
<dbReference type="AlphaFoldDB" id="A0ABC8Z5K3"/>
<dbReference type="EMBL" id="OZ075128">
    <property type="protein sequence ID" value="CAL4955898.1"/>
    <property type="molecule type" value="Genomic_DNA"/>
</dbReference>
<evidence type="ECO:0000256" key="1">
    <source>
        <dbReference type="ARBA" id="ARBA00004123"/>
    </source>
</evidence>
<name>A0ABC8Z5K3_9POAL</name>
<reference evidence="8 9" key="2">
    <citation type="submission" date="2024-10" db="EMBL/GenBank/DDBJ databases">
        <authorList>
            <person name="Ryan C."/>
        </authorList>
    </citation>
    <scope>NUCLEOTIDE SEQUENCE [LARGE SCALE GENOMIC DNA]</scope>
</reference>
<evidence type="ECO:0000256" key="2">
    <source>
        <dbReference type="ARBA" id="ARBA00023015"/>
    </source>
</evidence>
<dbReference type="SUPFAM" id="SSF118290">
    <property type="entry name" value="WRKY DNA-binding domain"/>
    <property type="match status" value="1"/>
</dbReference>
<feature type="compositionally biased region" description="Basic residues" evidence="6">
    <location>
        <begin position="176"/>
        <end position="188"/>
    </location>
</feature>
<evidence type="ECO:0000256" key="5">
    <source>
        <dbReference type="ARBA" id="ARBA00023242"/>
    </source>
</evidence>
<dbReference type="GO" id="GO:0005634">
    <property type="term" value="C:nucleus"/>
    <property type="evidence" value="ECO:0007669"/>
    <property type="project" value="UniProtKB-SubCell"/>
</dbReference>
<proteinExistence type="predicted"/>
<feature type="region of interest" description="Disordered" evidence="6">
    <location>
        <begin position="128"/>
        <end position="192"/>
    </location>
</feature>
<comment type="subcellular location">
    <subcellularLocation>
        <location evidence="1">Nucleus</location>
    </subcellularLocation>
</comment>
<keyword evidence="4" id="KW-0804">Transcription</keyword>
<feature type="compositionally biased region" description="Pro residues" evidence="6">
    <location>
        <begin position="314"/>
        <end position="330"/>
    </location>
</feature>
<evidence type="ECO:0000256" key="4">
    <source>
        <dbReference type="ARBA" id="ARBA00023163"/>
    </source>
</evidence>
<feature type="compositionally biased region" description="Low complexity" evidence="6">
    <location>
        <begin position="128"/>
        <end position="137"/>
    </location>
</feature>
<feature type="compositionally biased region" description="Gly residues" evidence="6">
    <location>
        <begin position="1"/>
        <end position="11"/>
    </location>
</feature>
<dbReference type="InterPro" id="IPR036576">
    <property type="entry name" value="WRKY_dom_sf"/>
</dbReference>